<dbReference type="eggNOG" id="COG5592">
    <property type="taxonomic scope" value="Bacteria"/>
</dbReference>
<feature type="domain" description="Hemerythrin-like" evidence="1">
    <location>
        <begin position="4"/>
        <end position="119"/>
    </location>
</feature>
<organism evidence="2 3">
    <name type="scientific">Paraglaciecola arctica BSs20135</name>
    <dbReference type="NCBI Taxonomy" id="493475"/>
    <lineage>
        <taxon>Bacteria</taxon>
        <taxon>Pseudomonadati</taxon>
        <taxon>Pseudomonadota</taxon>
        <taxon>Gammaproteobacteria</taxon>
        <taxon>Alteromonadales</taxon>
        <taxon>Alteromonadaceae</taxon>
        <taxon>Paraglaciecola</taxon>
    </lineage>
</organism>
<dbReference type="STRING" id="493475.GARC_2926"/>
<dbReference type="EMBL" id="BAEO01000041">
    <property type="protein sequence ID" value="GAC19889.1"/>
    <property type="molecule type" value="Genomic_DNA"/>
</dbReference>
<dbReference type="AlphaFoldDB" id="K6XGX5"/>
<name>K6XGX5_9ALTE</name>
<dbReference type="OrthoDB" id="5523420at2"/>
<comment type="caution">
    <text evidence="2">The sequence shown here is derived from an EMBL/GenBank/DDBJ whole genome shotgun (WGS) entry which is preliminary data.</text>
</comment>
<dbReference type="RefSeq" id="WP_007621244.1">
    <property type="nucleotide sequence ID" value="NZ_BAEO01000041.1"/>
</dbReference>
<dbReference type="PANTHER" id="PTHR35585">
    <property type="entry name" value="HHE DOMAIN PROTEIN (AFU_ORTHOLOGUE AFUA_4G00730)"/>
    <property type="match status" value="1"/>
</dbReference>
<protein>
    <recommendedName>
        <fullName evidence="1">Hemerythrin-like domain-containing protein</fullName>
    </recommendedName>
</protein>
<dbReference type="Pfam" id="PF01814">
    <property type="entry name" value="Hemerythrin"/>
    <property type="match status" value="1"/>
</dbReference>
<accession>K6XGX5</accession>
<evidence type="ECO:0000259" key="1">
    <source>
        <dbReference type="Pfam" id="PF01814"/>
    </source>
</evidence>
<dbReference type="Proteomes" id="UP000006327">
    <property type="component" value="Unassembled WGS sequence"/>
</dbReference>
<proteinExistence type="predicted"/>
<dbReference type="Gene3D" id="1.20.120.520">
    <property type="entry name" value="nmb1532 protein domain like"/>
    <property type="match status" value="1"/>
</dbReference>
<keyword evidence="3" id="KW-1185">Reference proteome</keyword>
<gene>
    <name evidence="2" type="ORF">GARC_2926</name>
</gene>
<evidence type="ECO:0000313" key="3">
    <source>
        <dbReference type="Proteomes" id="UP000006327"/>
    </source>
</evidence>
<dbReference type="PANTHER" id="PTHR35585:SF1">
    <property type="entry name" value="HHE DOMAIN PROTEIN (AFU_ORTHOLOGUE AFUA_4G00730)"/>
    <property type="match status" value="1"/>
</dbReference>
<dbReference type="CDD" id="cd12108">
    <property type="entry name" value="Hr-like"/>
    <property type="match status" value="1"/>
</dbReference>
<evidence type="ECO:0000313" key="2">
    <source>
        <dbReference type="EMBL" id="GAC19889.1"/>
    </source>
</evidence>
<sequence>MEIFQAIRKDHEKQRLLMKILVETSGETENRKEYFSELKDQLSQHAVAEERCFYSPLMESDKTIDDSRHGIAEHHEIEELVEKLEETDMSSSAWLHHMKSLQKLVLHHLAEEENEFFKHADKVLDNKQKVELADDYEKEMQPI</sequence>
<dbReference type="InterPro" id="IPR012312">
    <property type="entry name" value="Hemerythrin-like"/>
</dbReference>
<reference evidence="2 3" key="1">
    <citation type="journal article" date="2017" name="Antonie Van Leeuwenhoek">
        <title>Rhizobium rhizosphaerae sp. nov., a novel species isolated from rice rhizosphere.</title>
        <authorList>
            <person name="Zhao J.J."/>
            <person name="Zhang J."/>
            <person name="Zhang R.J."/>
            <person name="Zhang C.W."/>
            <person name="Yin H.Q."/>
            <person name="Zhang X.X."/>
        </authorList>
    </citation>
    <scope>NUCLEOTIDE SEQUENCE [LARGE SCALE GENOMIC DNA]</scope>
    <source>
        <strain evidence="2 3">BSs20135</strain>
    </source>
</reference>